<feature type="compositionally biased region" description="Basic and acidic residues" evidence="1">
    <location>
        <begin position="628"/>
        <end position="641"/>
    </location>
</feature>
<gene>
    <name evidence="2" type="ORF">RDB_LOCUS20488</name>
</gene>
<feature type="compositionally biased region" description="Polar residues" evidence="1">
    <location>
        <begin position="464"/>
        <end position="474"/>
    </location>
</feature>
<dbReference type="AlphaFoldDB" id="A0A8H3ABW0"/>
<evidence type="ECO:0000256" key="1">
    <source>
        <dbReference type="SAM" id="MobiDB-lite"/>
    </source>
</evidence>
<evidence type="ECO:0000313" key="2">
    <source>
        <dbReference type="EMBL" id="CAE6408927.1"/>
    </source>
</evidence>
<feature type="compositionally biased region" description="Polar residues" evidence="1">
    <location>
        <begin position="713"/>
        <end position="725"/>
    </location>
</feature>
<feature type="compositionally biased region" description="Polar residues" evidence="1">
    <location>
        <begin position="368"/>
        <end position="378"/>
    </location>
</feature>
<reference evidence="2" key="1">
    <citation type="submission" date="2021-01" db="EMBL/GenBank/DDBJ databases">
        <authorList>
            <person name="Kaushik A."/>
        </authorList>
    </citation>
    <scope>NUCLEOTIDE SEQUENCE</scope>
    <source>
        <strain evidence="2">AG3-1AP</strain>
    </source>
</reference>
<protein>
    <submittedName>
        <fullName evidence="2">Uncharacterized protein</fullName>
    </submittedName>
</protein>
<evidence type="ECO:0000313" key="3">
    <source>
        <dbReference type="Proteomes" id="UP000663831"/>
    </source>
</evidence>
<accession>A0A8H3ABW0</accession>
<feature type="region of interest" description="Disordered" evidence="1">
    <location>
        <begin position="496"/>
        <end position="531"/>
    </location>
</feature>
<feature type="region of interest" description="Disordered" evidence="1">
    <location>
        <begin position="699"/>
        <end position="725"/>
    </location>
</feature>
<organism evidence="2 3">
    <name type="scientific">Rhizoctonia solani</name>
    <dbReference type="NCBI Taxonomy" id="456999"/>
    <lineage>
        <taxon>Eukaryota</taxon>
        <taxon>Fungi</taxon>
        <taxon>Dikarya</taxon>
        <taxon>Basidiomycota</taxon>
        <taxon>Agaricomycotina</taxon>
        <taxon>Agaricomycetes</taxon>
        <taxon>Cantharellales</taxon>
        <taxon>Ceratobasidiaceae</taxon>
        <taxon>Rhizoctonia</taxon>
    </lineage>
</organism>
<dbReference type="EMBL" id="CAJMWV010000647">
    <property type="protein sequence ID" value="CAE6408927.1"/>
    <property type="molecule type" value="Genomic_DNA"/>
</dbReference>
<name>A0A8H3ABW0_9AGAM</name>
<feature type="region of interest" description="Disordered" evidence="1">
    <location>
        <begin position="364"/>
        <end position="393"/>
    </location>
</feature>
<feature type="region of interest" description="Disordered" evidence="1">
    <location>
        <begin position="454"/>
        <end position="476"/>
    </location>
</feature>
<comment type="caution">
    <text evidence="2">The sequence shown here is derived from an EMBL/GenBank/DDBJ whole genome shotgun (WGS) entry which is preliminary data.</text>
</comment>
<dbReference type="Proteomes" id="UP000663831">
    <property type="component" value="Unassembled WGS sequence"/>
</dbReference>
<feature type="compositionally biased region" description="Low complexity" evidence="1">
    <location>
        <begin position="515"/>
        <end position="526"/>
    </location>
</feature>
<feature type="region of interest" description="Disordered" evidence="1">
    <location>
        <begin position="582"/>
        <end position="657"/>
    </location>
</feature>
<sequence>MSSYASGTDLGRVSPYAHRLDANHTSLNHPVPLVHVDHAPFSDSNHAFVPNHDHVNAPALPNQSIDVYPGFSAVLRSKLEGSGLLNPHDSPDSPPVPGTVSFAVTLFPKPAYVGSVGPNSTSVHLFEAAVDEDDIATESILMAASPARQDSPRSRLLHQFLIFNSSCPSLVPAPSNPGPRQRVFSVPVPTFDIPPAVALPPSRDSSQAHVTYLDQDLSEGIDGNLRGLSGWSPGRPSSPFGASTNCSYFHQVACVSPLQVYHPRAIAWGTPSWAYTEPSVAASYNRSAAPSPGFLDFGTSIHYGLPNEHPFPVTSTPGWACNEASSSFDYDESNLQDILSSASVTNLLTSHVLQCPRAAPLPIDADPHSTSQNLTGTLSPHPPGYLWQPGPSSSTHNLPASVLPCGDGPTYPHETKFGPVEYSTSLYDLNSTFMSIESSSSHDEIIGNRPEESPFGPAIRLEPYQNTSAPSDTSKPTRRVRVLPFVNPFSHLGARTGIGSPLSMEGDTWVDESRPTTPSPSSRTCRVPPPSVKNAYSYPSDSSSMDLVTPENTLPPFGYPDDPDQVTLPSFAQIVEGLDQGGASGEITRSEGPEEVDQGEALEGVNKSEVVQVLGESEISEYEGAVSETEHETEGSEGGHEGDDEDESDDEDEDDVEECISFEKGISVDLECSQFAQPFVLVYSRPGSSPLLFDYYSETEGSAHSDDGYVHYSTDSDSAQFPSGY</sequence>
<proteinExistence type="predicted"/>
<feature type="compositionally biased region" description="Acidic residues" evidence="1">
    <location>
        <begin position="642"/>
        <end position="657"/>
    </location>
</feature>